<keyword evidence="1" id="KW-0472">Membrane</keyword>
<dbReference type="Pfam" id="PF14938">
    <property type="entry name" value="SNAP"/>
    <property type="match status" value="1"/>
</dbReference>
<dbReference type="Proteomes" id="UP000619238">
    <property type="component" value="Unassembled WGS sequence"/>
</dbReference>
<comment type="caution">
    <text evidence="2">The sequence shown here is derived from an EMBL/GenBank/DDBJ whole genome shotgun (WGS) entry which is preliminary data.</text>
</comment>
<organism evidence="2 3">
    <name type="scientific">Kordia aestuariivivens</name>
    <dbReference type="NCBI Taxonomy" id="2759037"/>
    <lineage>
        <taxon>Bacteria</taxon>
        <taxon>Pseudomonadati</taxon>
        <taxon>Bacteroidota</taxon>
        <taxon>Flavobacteriia</taxon>
        <taxon>Flavobacteriales</taxon>
        <taxon>Flavobacteriaceae</taxon>
        <taxon>Kordia</taxon>
    </lineage>
</organism>
<evidence type="ECO:0000313" key="3">
    <source>
        <dbReference type="Proteomes" id="UP000619238"/>
    </source>
</evidence>
<dbReference type="RefSeq" id="WP_187563938.1">
    <property type="nucleotide sequence ID" value="NZ_JACGWS010000014.1"/>
</dbReference>
<accession>A0ABR7QEH1</accession>
<reference evidence="2 3" key="1">
    <citation type="submission" date="2020-07" db="EMBL/GenBank/DDBJ databases">
        <title>Description of Kordia aestuariivivens sp. nov., isolated from a tidal flat.</title>
        <authorList>
            <person name="Park S."/>
            <person name="Yoon J.-H."/>
        </authorList>
    </citation>
    <scope>NUCLEOTIDE SEQUENCE [LARGE SCALE GENOMIC DNA]</scope>
    <source>
        <strain evidence="2 3">YSTF-M3</strain>
    </source>
</reference>
<dbReference type="SUPFAM" id="SSF48452">
    <property type="entry name" value="TPR-like"/>
    <property type="match status" value="1"/>
</dbReference>
<evidence type="ECO:0000313" key="2">
    <source>
        <dbReference type="EMBL" id="MBC8756898.1"/>
    </source>
</evidence>
<proteinExistence type="predicted"/>
<feature type="transmembrane region" description="Helical" evidence="1">
    <location>
        <begin position="41"/>
        <end position="63"/>
    </location>
</feature>
<feature type="transmembrane region" description="Helical" evidence="1">
    <location>
        <begin position="12"/>
        <end position="35"/>
    </location>
</feature>
<sequence>MTTNKESKFQAKVIYFIILVLFLKLVYVVIESIIAESILDFLFAFVILVVVFFVLATIVNSLFDDDSSPGSSSGGGATTVGDRQFQSLMDRYEKLCNDFIEKKQYKKAAYIQLKLLRNPHRAASILKGGHLYSEAANVYLRRCKDKHEAAECYELARSYTKSIKLYKELDMNEKVGDIYTKVKDTKKAHHHYQLVVDNYKNNDQYVKAALLYRKKMQNKEAANELLVKGWKDNKDAVNCANNLFANFKDKASLEKVLTNFGKQLVNGTNESNFLKVLKLEYNRDIAPKKKIEDIAYELISKNDTNNEMLSELKHFINTDSQITKDIIRHRTK</sequence>
<evidence type="ECO:0008006" key="4">
    <source>
        <dbReference type="Google" id="ProtNLM"/>
    </source>
</evidence>
<protein>
    <recommendedName>
        <fullName evidence="4">Tetratricopeptide repeat protein</fullName>
    </recommendedName>
</protein>
<gene>
    <name evidence="2" type="ORF">H2O64_19650</name>
</gene>
<evidence type="ECO:0000256" key="1">
    <source>
        <dbReference type="SAM" id="Phobius"/>
    </source>
</evidence>
<dbReference type="InterPro" id="IPR011990">
    <property type="entry name" value="TPR-like_helical_dom_sf"/>
</dbReference>
<keyword evidence="3" id="KW-1185">Reference proteome</keyword>
<name>A0ABR7QEH1_9FLAO</name>
<dbReference type="Gene3D" id="1.25.40.10">
    <property type="entry name" value="Tetratricopeptide repeat domain"/>
    <property type="match status" value="1"/>
</dbReference>
<keyword evidence="1" id="KW-0812">Transmembrane</keyword>
<dbReference type="EMBL" id="JACGWS010000014">
    <property type="protein sequence ID" value="MBC8756898.1"/>
    <property type="molecule type" value="Genomic_DNA"/>
</dbReference>
<keyword evidence="1" id="KW-1133">Transmembrane helix</keyword>